<organism evidence="2 3">
    <name type="scientific">Spirochaeta africana (strain ATCC 700263 / DSM 8902 / Z-7692)</name>
    <dbReference type="NCBI Taxonomy" id="889378"/>
    <lineage>
        <taxon>Bacteria</taxon>
        <taxon>Pseudomonadati</taxon>
        <taxon>Spirochaetota</taxon>
        <taxon>Spirochaetia</taxon>
        <taxon>Spirochaetales</taxon>
        <taxon>Spirochaetaceae</taxon>
        <taxon>Spirochaeta</taxon>
    </lineage>
</organism>
<dbReference type="Proteomes" id="UP000007383">
    <property type="component" value="Chromosome"/>
</dbReference>
<name>H9UI75_SPIAZ</name>
<dbReference type="EMBL" id="CP003282">
    <property type="protein sequence ID" value="AFG37218.1"/>
    <property type="molecule type" value="Genomic_DNA"/>
</dbReference>
<dbReference type="STRING" id="889378.Spiaf_1134"/>
<evidence type="ECO:0008006" key="4">
    <source>
        <dbReference type="Google" id="ProtNLM"/>
    </source>
</evidence>
<evidence type="ECO:0000313" key="3">
    <source>
        <dbReference type="Proteomes" id="UP000007383"/>
    </source>
</evidence>
<accession>H9UI75</accession>
<reference evidence="3" key="1">
    <citation type="journal article" date="2013" name="Stand. Genomic Sci.">
        <title>Complete genome sequence of the halophilic bacterium Spirochaeta africana type strain (Z-7692(T)) from the alkaline Lake Magadi in the East African Rift.</title>
        <authorList>
            <person name="Liolos K."/>
            <person name="Abt B."/>
            <person name="Scheuner C."/>
            <person name="Teshima H."/>
            <person name="Held B."/>
            <person name="Lapidus A."/>
            <person name="Nolan M."/>
            <person name="Lucas S."/>
            <person name="Deshpande S."/>
            <person name="Cheng J.F."/>
            <person name="Tapia R."/>
            <person name="Goodwin L.A."/>
            <person name="Pitluck S."/>
            <person name="Pagani I."/>
            <person name="Ivanova N."/>
            <person name="Mavromatis K."/>
            <person name="Mikhailova N."/>
            <person name="Huntemann M."/>
            <person name="Pati A."/>
            <person name="Chen A."/>
            <person name="Palaniappan K."/>
            <person name="Land M."/>
            <person name="Rohde M."/>
            <person name="Tindall B.J."/>
            <person name="Detter J.C."/>
            <person name="Goker M."/>
            <person name="Bristow J."/>
            <person name="Eisen J.A."/>
            <person name="Markowitz V."/>
            <person name="Hugenholtz P."/>
            <person name="Woyke T."/>
            <person name="Klenk H.P."/>
            <person name="Kyrpides N.C."/>
        </authorList>
    </citation>
    <scope>NUCLEOTIDE SEQUENCE</scope>
    <source>
        <strain evidence="3">ATCC 700263 / DSM 8902 / Z-7692</strain>
    </source>
</reference>
<dbReference type="RefSeq" id="WP_014455207.1">
    <property type="nucleotide sequence ID" value="NC_017098.1"/>
</dbReference>
<dbReference type="AlphaFoldDB" id="H9UI75"/>
<dbReference type="OrthoDB" id="369859at2"/>
<evidence type="ECO:0000313" key="2">
    <source>
        <dbReference type="EMBL" id="AFG37218.1"/>
    </source>
</evidence>
<protein>
    <recommendedName>
        <fullName evidence="4">RNA polymerase sigma factor, sigma-70 family</fullName>
    </recommendedName>
</protein>
<dbReference type="PATRIC" id="fig|889378.3.peg.1138"/>
<dbReference type="HOGENOM" id="CLU_808685_0_0_12"/>
<feature type="region of interest" description="Disordered" evidence="1">
    <location>
        <begin position="303"/>
        <end position="343"/>
    </location>
</feature>
<proteinExistence type="predicted"/>
<sequence>MTELTRVVLRYQRGQCGLHEVFRQTAPLIYSYPVRSRRGTEDDSGEFLLYYYRRLVRLLHRYQYRTNISFDAYLHTSLRYQYATFTKRRAAAMECHENPDLDSALGGEHQLYHDPRLQPQSGVLQKPGMLLERMHTLCGSATMRLASLRRRMAILVLMNAGTILPEEIALCSTAAGIETAELTRMVDTLRQQMNQRSQRAAMLRRRRNRAFVELFVLQQRLQRSCDPTEQKLLHSYCERSHTKLEATRRQLSQVRCQPMHREIAELLGIPVGSVHSSISAMRRLFRSPSTSPQVLDVPRPCVLRLPHDRPVSNQQHPQDTRDTTDRARDNLPDPGRSWHHVLS</sequence>
<evidence type="ECO:0000256" key="1">
    <source>
        <dbReference type="SAM" id="MobiDB-lite"/>
    </source>
</evidence>
<keyword evidence="3" id="KW-1185">Reference proteome</keyword>
<gene>
    <name evidence="2" type="ordered locus">Spiaf_1134</name>
</gene>
<feature type="compositionally biased region" description="Basic and acidic residues" evidence="1">
    <location>
        <begin position="318"/>
        <end position="331"/>
    </location>
</feature>
<dbReference type="KEGG" id="sfc:Spiaf_1134"/>